<evidence type="ECO:0000256" key="8">
    <source>
        <dbReference type="SAM" id="Phobius"/>
    </source>
</evidence>
<evidence type="ECO:0000256" key="1">
    <source>
        <dbReference type="ARBA" id="ARBA00009547"/>
    </source>
</evidence>
<dbReference type="PANTHER" id="PTHR33146">
    <property type="entry name" value="ENDONUCLEASE 4"/>
    <property type="match status" value="1"/>
</dbReference>
<evidence type="ECO:0000256" key="9">
    <source>
        <dbReference type="SAM" id="SignalP"/>
    </source>
</evidence>
<evidence type="ECO:0000256" key="6">
    <source>
        <dbReference type="ARBA" id="ARBA00023157"/>
    </source>
</evidence>
<name>A0AA36MNU3_9DINO</name>
<comment type="caution">
    <text evidence="10">The sequence shown here is derived from an EMBL/GenBank/DDBJ whole genome shotgun (WGS) entry which is preliminary data.</text>
</comment>
<dbReference type="Pfam" id="PF02265">
    <property type="entry name" value="S1-P1_nuclease"/>
    <property type="match status" value="1"/>
</dbReference>
<dbReference type="GO" id="GO:0004519">
    <property type="term" value="F:endonuclease activity"/>
    <property type="evidence" value="ECO:0007669"/>
    <property type="project" value="UniProtKB-KW"/>
</dbReference>
<keyword evidence="2" id="KW-0540">Nuclease</keyword>
<keyword evidence="6" id="KW-1015">Disulfide bond</keyword>
<evidence type="ECO:0000313" key="10">
    <source>
        <dbReference type="EMBL" id="CAJ1374835.1"/>
    </source>
</evidence>
<evidence type="ECO:0000256" key="2">
    <source>
        <dbReference type="ARBA" id="ARBA00022722"/>
    </source>
</evidence>
<keyword evidence="7" id="KW-0325">Glycoprotein</keyword>
<dbReference type="InterPro" id="IPR003154">
    <property type="entry name" value="S1/P1nuclease"/>
</dbReference>
<keyword evidence="5" id="KW-0378">Hydrolase</keyword>
<keyword evidence="8" id="KW-0472">Membrane</keyword>
<dbReference type="EMBL" id="CAUJNA010000280">
    <property type="protein sequence ID" value="CAJ1374835.1"/>
    <property type="molecule type" value="Genomic_DNA"/>
</dbReference>
<keyword evidence="9" id="KW-0732">Signal</keyword>
<dbReference type="GO" id="GO:0046872">
    <property type="term" value="F:metal ion binding"/>
    <property type="evidence" value="ECO:0007669"/>
    <property type="project" value="UniProtKB-KW"/>
</dbReference>
<feature type="signal peptide" evidence="9">
    <location>
        <begin position="1"/>
        <end position="19"/>
    </location>
</feature>
<evidence type="ECO:0000256" key="3">
    <source>
        <dbReference type="ARBA" id="ARBA00022723"/>
    </source>
</evidence>
<keyword evidence="4" id="KW-0255">Endonuclease</keyword>
<proteinExistence type="inferred from homology"/>
<organism evidence="10 11">
    <name type="scientific">Effrenium voratum</name>
    <dbReference type="NCBI Taxonomy" id="2562239"/>
    <lineage>
        <taxon>Eukaryota</taxon>
        <taxon>Sar</taxon>
        <taxon>Alveolata</taxon>
        <taxon>Dinophyceae</taxon>
        <taxon>Suessiales</taxon>
        <taxon>Symbiodiniaceae</taxon>
        <taxon>Effrenium</taxon>
    </lineage>
</organism>
<dbReference type="GO" id="GO:0003676">
    <property type="term" value="F:nucleic acid binding"/>
    <property type="evidence" value="ECO:0007669"/>
    <property type="project" value="InterPro"/>
</dbReference>
<evidence type="ECO:0000256" key="7">
    <source>
        <dbReference type="ARBA" id="ARBA00023180"/>
    </source>
</evidence>
<keyword evidence="3" id="KW-0479">Metal-binding</keyword>
<evidence type="ECO:0000256" key="4">
    <source>
        <dbReference type="ARBA" id="ARBA00022759"/>
    </source>
</evidence>
<keyword evidence="8" id="KW-0812">Transmembrane</keyword>
<comment type="similarity">
    <text evidence="1">Belongs to the nuclease type I family.</text>
</comment>
<dbReference type="SUPFAM" id="SSF48537">
    <property type="entry name" value="Phospholipase C/P1 nuclease"/>
    <property type="match status" value="1"/>
</dbReference>
<keyword evidence="8" id="KW-1133">Transmembrane helix</keyword>
<keyword evidence="11" id="KW-1185">Reference proteome</keyword>
<accession>A0AA36MNU3</accession>
<dbReference type="Gene3D" id="1.10.575.10">
    <property type="entry name" value="P1 Nuclease"/>
    <property type="match status" value="1"/>
</dbReference>
<dbReference type="Proteomes" id="UP001178507">
    <property type="component" value="Unassembled WGS sequence"/>
</dbReference>
<reference evidence="10" key="1">
    <citation type="submission" date="2023-08" db="EMBL/GenBank/DDBJ databases">
        <authorList>
            <person name="Chen Y."/>
            <person name="Shah S."/>
            <person name="Dougan E. K."/>
            <person name="Thang M."/>
            <person name="Chan C."/>
        </authorList>
    </citation>
    <scope>NUCLEOTIDE SEQUENCE</scope>
</reference>
<dbReference type="GO" id="GO:0006308">
    <property type="term" value="P:DNA catabolic process"/>
    <property type="evidence" value="ECO:0007669"/>
    <property type="project" value="InterPro"/>
</dbReference>
<feature type="transmembrane region" description="Helical" evidence="8">
    <location>
        <begin position="323"/>
        <end position="341"/>
    </location>
</feature>
<feature type="chain" id="PRO_5041201665" evidence="9">
    <location>
        <begin position="20"/>
        <end position="358"/>
    </location>
</feature>
<sequence length="358" mass="41530">MPWWYLLLCVPAAAWSGAGHLHIAMAAQGFLKEKSRQKVKELLKGNLVDFAHYEEKLAAASPETVPFHFHRQQPEWRCGEGLGSQGQVHCDGSEASYFSLLCAVALTFERFTHDALLREYPKSDFFRMSMARSDYWAELRALPQAKHYEEMLKSTEDELRWLAIFIGDMHQPLHWLLGTHEYGRNISVQSQGQAVSLFDYWETHLPQQFQQHDFTGAARKEKYKLEHFRQFKEHPHQMFAHWGQELAQVACDIYGDLPQEAADSRIELSEAVREKWGKLYESLVLRGGERLAQAMKELLAHRKHADGHRHGRGHVHRNSAKHLFHNLLLAVPTVLGWLWLLRWHFNGGMQAAKEHLKM</sequence>
<dbReference type="InterPro" id="IPR008947">
    <property type="entry name" value="PLipase_C/P1_nuclease_dom_sf"/>
</dbReference>
<dbReference type="AlphaFoldDB" id="A0AA36MNU3"/>
<gene>
    <name evidence="10" type="ORF">EVOR1521_LOCUS4280</name>
</gene>
<evidence type="ECO:0000256" key="5">
    <source>
        <dbReference type="ARBA" id="ARBA00022801"/>
    </source>
</evidence>
<evidence type="ECO:0000313" key="11">
    <source>
        <dbReference type="Proteomes" id="UP001178507"/>
    </source>
</evidence>
<dbReference type="GO" id="GO:0016788">
    <property type="term" value="F:hydrolase activity, acting on ester bonds"/>
    <property type="evidence" value="ECO:0007669"/>
    <property type="project" value="InterPro"/>
</dbReference>
<protein>
    <submittedName>
        <fullName evidence="10">Uncharacterized protein</fullName>
    </submittedName>
</protein>
<dbReference type="PANTHER" id="PTHR33146:SF26">
    <property type="entry name" value="ENDONUCLEASE 4"/>
    <property type="match status" value="1"/>
</dbReference>